<evidence type="ECO:0000256" key="5">
    <source>
        <dbReference type="ARBA" id="ARBA00013113"/>
    </source>
</evidence>
<keyword evidence="10" id="KW-0443">Lipid metabolism</keyword>
<evidence type="ECO:0000256" key="8">
    <source>
        <dbReference type="ARBA" id="ARBA00022679"/>
    </source>
</evidence>
<reference evidence="15 16" key="1">
    <citation type="submission" date="2019-08" db="EMBL/GenBank/DDBJ databases">
        <title>Complete genome sequence of Kushneria sp. YCWA18, a halophilic phosphate-solubilizing bacterium isolated from Daqiao saltern in China.</title>
        <authorList>
            <person name="Du G.-X."/>
            <person name="Qu L.-Y."/>
        </authorList>
    </citation>
    <scope>NUCLEOTIDE SEQUENCE [LARGE SCALE GENOMIC DNA]</scope>
    <source>
        <strain evidence="15 16">YCWA18</strain>
    </source>
</reference>
<dbReference type="InterPro" id="IPR022284">
    <property type="entry name" value="GPAT/DHAPAT"/>
</dbReference>
<dbReference type="SUPFAM" id="SSF69593">
    <property type="entry name" value="Glycerol-3-phosphate (1)-acyltransferase"/>
    <property type="match status" value="1"/>
</dbReference>
<dbReference type="PANTHER" id="PTHR12563">
    <property type="entry name" value="GLYCEROL-3-PHOSPHATE ACYLTRANSFERASE"/>
    <property type="match status" value="1"/>
</dbReference>
<dbReference type="InterPro" id="IPR028354">
    <property type="entry name" value="GPAT_PlsB"/>
</dbReference>
<dbReference type="EMBL" id="CP043420">
    <property type="protein sequence ID" value="QEL10539.1"/>
    <property type="molecule type" value="Genomic_DNA"/>
</dbReference>
<dbReference type="Pfam" id="PF01553">
    <property type="entry name" value="Acyltransferase"/>
    <property type="match status" value="1"/>
</dbReference>
<dbReference type="InterPro" id="IPR045520">
    <property type="entry name" value="GPAT/DHAPAT_C"/>
</dbReference>
<comment type="similarity">
    <text evidence="4">Belongs to the GPAT/DAPAT family.</text>
</comment>
<comment type="subcellular location">
    <subcellularLocation>
        <location evidence="1">Cell membrane</location>
        <topology evidence="1">Peripheral membrane protein</topology>
        <orientation evidence="1">Cytoplasmic side</orientation>
    </subcellularLocation>
</comment>
<keyword evidence="10" id="KW-0594">Phospholipid biosynthesis</keyword>
<organism evidence="15 16">
    <name type="scientific">Kushneria phosphatilytica</name>
    <dbReference type="NCBI Taxonomy" id="657387"/>
    <lineage>
        <taxon>Bacteria</taxon>
        <taxon>Pseudomonadati</taxon>
        <taxon>Pseudomonadota</taxon>
        <taxon>Gammaproteobacteria</taxon>
        <taxon>Oceanospirillales</taxon>
        <taxon>Halomonadaceae</taxon>
        <taxon>Kushneria</taxon>
    </lineage>
</organism>
<dbReference type="AlphaFoldDB" id="A0A5C1A0D7"/>
<feature type="domain" description="Phospholipid/glycerol acyltransferase" evidence="14">
    <location>
        <begin position="299"/>
        <end position="426"/>
    </location>
</feature>
<dbReference type="GO" id="GO:0016024">
    <property type="term" value="P:CDP-diacylglycerol biosynthetic process"/>
    <property type="evidence" value="ECO:0007669"/>
    <property type="project" value="UniProtKB-UniPathway"/>
</dbReference>
<dbReference type="RefSeq" id="WP_084387922.1">
    <property type="nucleotide sequence ID" value="NZ_CP043420.1"/>
</dbReference>
<evidence type="ECO:0000256" key="3">
    <source>
        <dbReference type="ARBA" id="ARBA00005189"/>
    </source>
</evidence>
<gene>
    <name evidence="15" type="primary">plsB</name>
    <name evidence="15" type="ORF">FY550_04900</name>
</gene>
<evidence type="ECO:0000256" key="6">
    <source>
        <dbReference type="ARBA" id="ARBA00013432"/>
    </source>
</evidence>
<evidence type="ECO:0000256" key="7">
    <source>
        <dbReference type="ARBA" id="ARBA00022475"/>
    </source>
</evidence>
<dbReference type="SMART" id="SM00563">
    <property type="entry name" value="PlsC"/>
    <property type="match status" value="1"/>
</dbReference>
<dbReference type="GO" id="GO:0006631">
    <property type="term" value="P:fatty acid metabolic process"/>
    <property type="evidence" value="ECO:0007669"/>
    <property type="project" value="TreeGrafter"/>
</dbReference>
<evidence type="ECO:0000256" key="1">
    <source>
        <dbReference type="ARBA" id="ARBA00004413"/>
    </source>
</evidence>
<accession>A0A5C1A0D7</accession>
<name>A0A5C1A0D7_9GAMM</name>
<keyword evidence="7" id="KW-1003">Cell membrane</keyword>
<keyword evidence="12 15" id="KW-0012">Acyltransferase</keyword>
<evidence type="ECO:0000259" key="14">
    <source>
        <dbReference type="SMART" id="SM00563"/>
    </source>
</evidence>
<dbReference type="GO" id="GO:0004366">
    <property type="term" value="F:glycerol-3-phosphate O-acyltransferase activity"/>
    <property type="evidence" value="ECO:0007669"/>
    <property type="project" value="UniProtKB-EC"/>
</dbReference>
<dbReference type="GO" id="GO:0005886">
    <property type="term" value="C:plasma membrane"/>
    <property type="evidence" value="ECO:0007669"/>
    <property type="project" value="UniProtKB-SubCell"/>
</dbReference>
<dbReference type="UniPathway" id="UPA00557">
    <property type="reaction ID" value="UER00612"/>
</dbReference>
<dbReference type="NCBIfam" id="TIGR03703">
    <property type="entry name" value="plsB"/>
    <property type="match status" value="1"/>
</dbReference>
<sequence length="820" mass="94196">MTVPTFLRRGAARAAEALLAPLIRFRSVEPLPEPEADDTAPVVYVLPGPALSDRLAVRLLCRRHELPRADRRIILPEGHHEALQWLHRDSGQKRYSPSLSNLIRAVAHAPEQDVQLIPVTIFWGRMPEREAAGAWRLLTADDWPLGGRLRRLMTMIVNARIVEARPGEPVSLQGLIARYAINGRDPVPRIQRLLRRDFHRTRRQAIGPDLSHRRTLVHRLVQRPNVTTAIDAAAQERQQPRRRAERRALRYGFEIASNMSWPVLRILYQLLGRLWQQLYDGVRMHDFEEVEALAGSHELVYVPCHRSHIDYLLLSWLLYRHGLMAPHIAAGRNLDMPLIGPLLRRAGAFFMRRTFRGNRLYSAVFNEYLHQLLLAGHPVEYFIEGGRSRTGRMLPPKPGMLAMTLGSWQRRHGRPLTFIPVYIGYEKVLESSAYIRELRTGNKRRESPLRLLRVLRHLRQPFGQVHVSFGEPLTLGLWLDDQAPDWRQRAREQPEAWRRETITDLGFELASRINAAASMTPVALVAMVVLGTSHRTIETTLLYRQLATLVALQRHVPGGERVRLPEGEPQAWVAHCVSLGMIEQLDQSLGALSTVSSEQATLLTWYRNNILHLFAAHALVAFAFRNNSRLDAHELHELIAPAWPTLRQELFLGHRELSLDWLTRLLDAFTAEGLLERDGTRWKRPAAHTEARERLHLLGRTIQPTLERGFLLLSTLMRYPPGQLTRDALAEQSRQLAERLTLLQGLNAPEYFDQRLFSGLLDSLETQGWLWSDHNGYLHFDERLIEALRHSRLLFDPELRHRLTQMTARSTTADQATKEE</sequence>
<comment type="pathway">
    <text evidence="2">Phospholipid metabolism; CDP-diacylglycerol biosynthesis; CDP-diacylglycerol from sn-glycerol 3-phosphate: step 1/3.</text>
</comment>
<evidence type="ECO:0000256" key="4">
    <source>
        <dbReference type="ARBA" id="ARBA00007937"/>
    </source>
</evidence>
<evidence type="ECO:0000256" key="2">
    <source>
        <dbReference type="ARBA" id="ARBA00004765"/>
    </source>
</evidence>
<evidence type="ECO:0000256" key="9">
    <source>
        <dbReference type="ARBA" id="ARBA00023136"/>
    </source>
</evidence>
<evidence type="ECO:0000256" key="13">
    <source>
        <dbReference type="ARBA" id="ARBA00048427"/>
    </source>
</evidence>
<evidence type="ECO:0000256" key="11">
    <source>
        <dbReference type="ARBA" id="ARBA00023264"/>
    </source>
</evidence>
<dbReference type="CDD" id="cd07993">
    <property type="entry name" value="LPLAT_DHAPAT-like"/>
    <property type="match status" value="1"/>
</dbReference>
<dbReference type="InterPro" id="IPR041728">
    <property type="entry name" value="GPAT/DHAPAT_LPLAT"/>
</dbReference>
<dbReference type="EC" id="2.3.1.15" evidence="5"/>
<keyword evidence="9" id="KW-0472">Membrane</keyword>
<comment type="catalytic activity">
    <reaction evidence="13">
        <text>sn-glycerol 3-phosphate + an acyl-CoA = a 1-acyl-sn-glycero-3-phosphate + CoA</text>
        <dbReference type="Rhea" id="RHEA:15325"/>
        <dbReference type="ChEBI" id="CHEBI:57287"/>
        <dbReference type="ChEBI" id="CHEBI:57597"/>
        <dbReference type="ChEBI" id="CHEBI:57970"/>
        <dbReference type="ChEBI" id="CHEBI:58342"/>
        <dbReference type="EC" id="2.3.1.15"/>
    </reaction>
</comment>
<comment type="pathway">
    <text evidence="3">Lipid metabolism.</text>
</comment>
<dbReference type="KEGG" id="kuy:FY550_04900"/>
<dbReference type="PANTHER" id="PTHR12563:SF17">
    <property type="entry name" value="DIHYDROXYACETONE PHOSPHATE ACYLTRANSFERASE"/>
    <property type="match status" value="1"/>
</dbReference>
<keyword evidence="11" id="KW-1208">Phospholipid metabolism</keyword>
<keyword evidence="8 15" id="KW-0808">Transferase</keyword>
<evidence type="ECO:0000256" key="12">
    <source>
        <dbReference type="ARBA" id="ARBA00023315"/>
    </source>
</evidence>
<evidence type="ECO:0000313" key="16">
    <source>
        <dbReference type="Proteomes" id="UP000322553"/>
    </source>
</evidence>
<keyword evidence="16" id="KW-1185">Reference proteome</keyword>
<dbReference type="InterPro" id="IPR002123">
    <property type="entry name" value="Plipid/glycerol_acylTrfase"/>
</dbReference>
<protein>
    <recommendedName>
        <fullName evidence="6">Glycerol-3-phosphate acyltransferase</fullName>
        <ecNumber evidence="5">2.3.1.15</ecNumber>
    </recommendedName>
</protein>
<dbReference type="NCBIfam" id="NF003441">
    <property type="entry name" value="PRK04974.1"/>
    <property type="match status" value="1"/>
</dbReference>
<evidence type="ECO:0000256" key="10">
    <source>
        <dbReference type="ARBA" id="ARBA00023209"/>
    </source>
</evidence>
<keyword evidence="10" id="KW-0444">Lipid biosynthesis</keyword>
<evidence type="ECO:0000313" key="15">
    <source>
        <dbReference type="EMBL" id="QEL10539.1"/>
    </source>
</evidence>
<dbReference type="Pfam" id="PF19277">
    <property type="entry name" value="GPAT_C"/>
    <property type="match status" value="1"/>
</dbReference>
<proteinExistence type="inferred from homology"/>
<dbReference type="Proteomes" id="UP000322553">
    <property type="component" value="Chromosome"/>
</dbReference>
<dbReference type="PIRSF" id="PIRSF000437">
    <property type="entry name" value="GPAT_DHAPAT"/>
    <property type="match status" value="1"/>
</dbReference>
<dbReference type="OrthoDB" id="335193at2"/>
<dbReference type="PIRSF" id="PIRSF500064">
    <property type="entry name" value="GPAT"/>
    <property type="match status" value="1"/>
</dbReference>